<dbReference type="GO" id="GO:0005975">
    <property type="term" value="P:carbohydrate metabolic process"/>
    <property type="evidence" value="ECO:0007669"/>
    <property type="project" value="InterPro"/>
</dbReference>
<dbReference type="InterPro" id="IPR000757">
    <property type="entry name" value="Beta-glucanase-like"/>
</dbReference>
<evidence type="ECO:0000256" key="14">
    <source>
        <dbReference type="PIRNR" id="PIRNR037299"/>
    </source>
</evidence>
<dbReference type="PROSITE" id="PS51762">
    <property type="entry name" value="GH16_2"/>
    <property type="match status" value="1"/>
</dbReference>
<dbReference type="PANTHER" id="PTHR10963:SF22">
    <property type="entry name" value="GLYCOSIDASE CRH2-RELATED"/>
    <property type="match status" value="1"/>
</dbReference>
<dbReference type="Proteomes" id="UP000449547">
    <property type="component" value="Unassembled WGS sequence"/>
</dbReference>
<keyword evidence="17" id="KW-1133">Transmembrane helix</keyword>
<evidence type="ECO:0000256" key="17">
    <source>
        <dbReference type="SAM" id="Phobius"/>
    </source>
</evidence>
<gene>
    <name evidence="20" type="ORF">DIURU_000646</name>
</gene>
<evidence type="ECO:0000313" key="21">
    <source>
        <dbReference type="Proteomes" id="UP000449547"/>
    </source>
</evidence>
<dbReference type="InterPro" id="IPR050546">
    <property type="entry name" value="Glycosyl_Hydrlase_16"/>
</dbReference>
<keyword evidence="10" id="KW-0449">Lipoprotein</keyword>
<feature type="compositionally biased region" description="Low complexity" evidence="16">
    <location>
        <begin position="351"/>
        <end position="385"/>
    </location>
</feature>
<dbReference type="VEuPathDB" id="FungiDB:DIURU_000646"/>
<dbReference type="Pfam" id="PF00722">
    <property type="entry name" value="Glyco_hydro_16"/>
    <property type="match status" value="1"/>
</dbReference>
<dbReference type="GO" id="GO:0031505">
    <property type="term" value="P:fungal-type cell wall organization"/>
    <property type="evidence" value="ECO:0007669"/>
    <property type="project" value="TreeGrafter"/>
</dbReference>
<feature type="signal peptide" evidence="18">
    <location>
        <begin position="1"/>
        <end position="18"/>
    </location>
</feature>
<evidence type="ECO:0000256" key="3">
    <source>
        <dbReference type="ARBA" id="ARBA00022622"/>
    </source>
</evidence>
<dbReference type="GO" id="GO:0098552">
    <property type="term" value="C:side of membrane"/>
    <property type="evidence" value="ECO:0007669"/>
    <property type="project" value="UniProtKB-KW"/>
</dbReference>
<dbReference type="OMA" id="DWHTYTI"/>
<feature type="compositionally biased region" description="Low complexity" evidence="16">
    <location>
        <begin position="492"/>
        <end position="505"/>
    </location>
</feature>
<feature type="compositionally biased region" description="Basic and acidic residues" evidence="16">
    <location>
        <begin position="386"/>
        <end position="433"/>
    </location>
</feature>
<evidence type="ECO:0000259" key="19">
    <source>
        <dbReference type="PROSITE" id="PS51762"/>
    </source>
</evidence>
<proteinExistence type="inferred from homology"/>
<dbReference type="Gene3D" id="2.60.120.200">
    <property type="match status" value="1"/>
</dbReference>
<keyword evidence="5" id="KW-0808">Transferase</keyword>
<dbReference type="OrthoDB" id="4781at2759"/>
<feature type="transmembrane region" description="Helical" evidence="17">
    <location>
        <begin position="516"/>
        <end position="533"/>
    </location>
</feature>
<dbReference type="GO" id="GO:0009277">
    <property type="term" value="C:fungal-type cell wall"/>
    <property type="evidence" value="ECO:0007669"/>
    <property type="project" value="TreeGrafter"/>
</dbReference>
<keyword evidence="6 18" id="KW-0732">Signal</keyword>
<evidence type="ECO:0000256" key="13">
    <source>
        <dbReference type="ARBA" id="ARBA00038074"/>
    </source>
</evidence>
<dbReference type="PANTHER" id="PTHR10963">
    <property type="entry name" value="GLYCOSYL HYDROLASE-RELATED"/>
    <property type="match status" value="1"/>
</dbReference>
<accession>A0A642V337</accession>
<evidence type="ECO:0000256" key="1">
    <source>
        <dbReference type="ARBA" id="ARBA00000822"/>
    </source>
</evidence>
<keyword evidence="3" id="KW-0336">GPI-anchor</keyword>
<keyword evidence="11" id="KW-0326">Glycosidase</keyword>
<evidence type="ECO:0000256" key="5">
    <source>
        <dbReference type="ARBA" id="ARBA00022679"/>
    </source>
</evidence>
<dbReference type="SUPFAM" id="SSF49899">
    <property type="entry name" value="Concanavalin A-like lectins/glucanases"/>
    <property type="match status" value="1"/>
</dbReference>
<keyword evidence="8 14" id="KW-0472">Membrane</keyword>
<feature type="active site" description="Nucleophile" evidence="15">
    <location>
        <position position="160"/>
    </location>
</feature>
<feature type="compositionally biased region" description="Polar residues" evidence="16">
    <location>
        <begin position="506"/>
        <end position="515"/>
    </location>
</feature>
<evidence type="ECO:0000256" key="11">
    <source>
        <dbReference type="ARBA" id="ARBA00023295"/>
    </source>
</evidence>
<evidence type="ECO:0000313" key="20">
    <source>
        <dbReference type="EMBL" id="KAA8906962.1"/>
    </source>
</evidence>
<keyword evidence="17" id="KW-0812">Transmembrane</keyword>
<comment type="caution">
    <text evidence="20">The sequence shown here is derived from an EMBL/GenBank/DDBJ whole genome shotgun (WGS) entry which is preliminary data.</text>
</comment>
<evidence type="ECO:0000256" key="18">
    <source>
        <dbReference type="SAM" id="SignalP"/>
    </source>
</evidence>
<evidence type="ECO:0000256" key="12">
    <source>
        <dbReference type="ARBA" id="ARBA00023316"/>
    </source>
</evidence>
<keyword evidence="12" id="KW-0961">Cell wall biogenesis/degradation</keyword>
<feature type="active site" description="Proton donor" evidence="15">
    <location>
        <position position="164"/>
    </location>
</feature>
<dbReference type="EC" id="3.2.-.-" evidence="14"/>
<dbReference type="GO" id="GO:0016757">
    <property type="term" value="F:glycosyltransferase activity"/>
    <property type="evidence" value="ECO:0007669"/>
    <property type="project" value="UniProtKB-KW"/>
</dbReference>
<dbReference type="AlphaFoldDB" id="A0A642V337"/>
<evidence type="ECO:0000256" key="4">
    <source>
        <dbReference type="ARBA" id="ARBA00022676"/>
    </source>
</evidence>
<evidence type="ECO:0000256" key="6">
    <source>
        <dbReference type="ARBA" id="ARBA00022729"/>
    </source>
</evidence>
<dbReference type="EMBL" id="SWFT01000027">
    <property type="protein sequence ID" value="KAA8906962.1"/>
    <property type="molecule type" value="Genomic_DNA"/>
</dbReference>
<reference evidence="20 21" key="1">
    <citation type="submission" date="2019-07" db="EMBL/GenBank/DDBJ databases">
        <title>Genome assembly of two rare yeast pathogens: Diutina rugosa and Trichomonascus ciferrii.</title>
        <authorList>
            <person name="Mixao V."/>
            <person name="Saus E."/>
            <person name="Hansen A."/>
            <person name="Lass-Flor C."/>
            <person name="Gabaldon T."/>
        </authorList>
    </citation>
    <scope>NUCLEOTIDE SEQUENCE [LARGE SCALE GENOMIC DNA]</scope>
    <source>
        <strain evidence="20 21">CBS 613</strain>
    </source>
</reference>
<organism evidence="20 21">
    <name type="scientific">Diutina rugosa</name>
    <name type="common">Yeast</name>
    <name type="synonym">Candida rugosa</name>
    <dbReference type="NCBI Taxonomy" id="5481"/>
    <lineage>
        <taxon>Eukaryota</taxon>
        <taxon>Fungi</taxon>
        <taxon>Dikarya</taxon>
        <taxon>Ascomycota</taxon>
        <taxon>Saccharomycotina</taxon>
        <taxon>Pichiomycetes</taxon>
        <taxon>Debaryomycetaceae</taxon>
        <taxon>Diutina</taxon>
    </lineage>
</organism>
<name>A0A642V337_DIURU</name>
<keyword evidence="21" id="KW-1185">Reference proteome</keyword>
<comment type="subcellular location">
    <subcellularLocation>
        <location evidence="2">Membrane</location>
        <topology evidence="2">Lipid-anchor</topology>
        <topology evidence="2">GPI-anchor</topology>
    </subcellularLocation>
</comment>
<dbReference type="PIRSF" id="PIRSF037299">
    <property type="entry name" value="Glycosidase_CRH1_prd"/>
    <property type="match status" value="1"/>
</dbReference>
<dbReference type="InterPro" id="IPR013320">
    <property type="entry name" value="ConA-like_dom_sf"/>
</dbReference>
<evidence type="ECO:0000256" key="2">
    <source>
        <dbReference type="ARBA" id="ARBA00004589"/>
    </source>
</evidence>
<sequence>MKLALMTLAAALTSMVSAADQIKCSESSPCPEDQPCCSQFGVCGTGAYCLGGCNPMWSYNISACMPQPVMSSFKTEFTDIGQVKNQYTYLGNSSEIDWLISGNATIDDGALQIQMPANSVGAVVSSTKYFWYGNVKVNMKTSRGAGVVSAFIVFSDVQDEIDFEMVGSDLTGPQSNYYYHAELDYKNAKRADVSDTFENYHEYQIDWQENEINWYIDGNLVRTLKKEDTLKEDGKYHFPQTPSRVQFSLWPGGDASQGQGTIEWAGGPIDWNSQDIQDKGYYYAYVKDVDVQCNDLPSDLKRVGSGSGDYNAFIYTDKAGTSNDVALTNAKTWIGQWNSTGLNPENEEKSSSSSSSSSSSKSKSSSSSSSSASASSSSASESSSSKSDDKSSSSKDDKSSTKSDDKSSSKSDDKSSSKTDDNKSSQSKTEDSKTSATVNVPQGNRPGAGGSQVSQTAGNQGSGNNNQGGSGSEATTTRASGGGFNQGNNPGSSSASASGKASADARTSNQAAATSNGFLAVVGAVLMGALSVVM</sequence>
<keyword evidence="9" id="KW-0325">Glycoprotein</keyword>
<evidence type="ECO:0000256" key="10">
    <source>
        <dbReference type="ARBA" id="ARBA00023288"/>
    </source>
</evidence>
<protein>
    <recommendedName>
        <fullName evidence="14">Crh-like protein</fullName>
        <ecNumber evidence="14">3.2.-.-</ecNumber>
    </recommendedName>
</protein>
<feature type="domain" description="GH16" evidence="19">
    <location>
        <begin position="60"/>
        <end position="273"/>
    </location>
</feature>
<dbReference type="GO" id="GO:0008843">
    <property type="term" value="F:endochitinase activity"/>
    <property type="evidence" value="ECO:0007669"/>
    <property type="project" value="UniProtKB-EC"/>
</dbReference>
<dbReference type="CDD" id="cd02183">
    <property type="entry name" value="GH16_fungal_CRH1_transglycosylase"/>
    <property type="match status" value="1"/>
</dbReference>
<keyword evidence="4" id="KW-0328">Glycosyltransferase</keyword>
<evidence type="ECO:0000256" key="15">
    <source>
        <dbReference type="PIRSR" id="PIRSR037299-1"/>
    </source>
</evidence>
<evidence type="ECO:0000256" key="16">
    <source>
        <dbReference type="SAM" id="MobiDB-lite"/>
    </source>
</evidence>
<feature type="region of interest" description="Disordered" evidence="16">
    <location>
        <begin position="338"/>
        <end position="515"/>
    </location>
</feature>
<evidence type="ECO:0000256" key="8">
    <source>
        <dbReference type="ARBA" id="ARBA00023136"/>
    </source>
</evidence>
<keyword evidence="7 14" id="KW-0378">Hydrolase</keyword>
<evidence type="ECO:0000256" key="7">
    <source>
        <dbReference type="ARBA" id="ARBA00022801"/>
    </source>
</evidence>
<evidence type="ECO:0000256" key="9">
    <source>
        <dbReference type="ARBA" id="ARBA00023180"/>
    </source>
</evidence>
<dbReference type="GeneID" id="54779299"/>
<dbReference type="RefSeq" id="XP_034014313.1">
    <property type="nucleotide sequence ID" value="XM_034158917.1"/>
</dbReference>
<comment type="similarity">
    <text evidence="13">Belongs to the glycosyl hydrolase 16 family. CRH1 subfamily.</text>
</comment>
<dbReference type="InterPro" id="IPR017168">
    <property type="entry name" value="CHR-like"/>
</dbReference>
<feature type="chain" id="PRO_5025017289" description="Crh-like protein" evidence="18">
    <location>
        <begin position="19"/>
        <end position="534"/>
    </location>
</feature>
<comment type="catalytic activity">
    <reaction evidence="1">
        <text>Random endo-hydrolysis of N-acetyl-beta-D-glucosaminide (1-&gt;4)-beta-linkages in chitin and chitodextrins.</text>
        <dbReference type="EC" id="3.2.1.14"/>
    </reaction>
</comment>